<feature type="binding site" evidence="19">
    <location>
        <position position="224"/>
    </location>
    <ligand>
        <name>Zn(2+)</name>
        <dbReference type="ChEBI" id="CHEBI:29105"/>
        <label>2</label>
    </ligand>
</feature>
<feature type="binding site" evidence="19">
    <location>
        <position position="402"/>
    </location>
    <ligand>
        <name>Zn(2+)</name>
        <dbReference type="ChEBI" id="CHEBI:29105"/>
        <label>4</label>
    </ligand>
</feature>
<feature type="binding site" evidence="19">
    <location>
        <position position="191"/>
    </location>
    <ligand>
        <name>Zn(2+)</name>
        <dbReference type="ChEBI" id="CHEBI:29105"/>
        <label>1</label>
    </ligand>
</feature>
<evidence type="ECO:0000313" key="25">
    <source>
        <dbReference type="Proteomes" id="UP000288216"/>
    </source>
</evidence>
<dbReference type="Pfam" id="PF00856">
    <property type="entry name" value="SET"/>
    <property type="match status" value="1"/>
</dbReference>
<evidence type="ECO:0000259" key="21">
    <source>
        <dbReference type="PROSITE" id="PS50280"/>
    </source>
</evidence>
<feature type="binding site" evidence="19">
    <location>
        <position position="224"/>
    </location>
    <ligand>
        <name>Zn(2+)</name>
        <dbReference type="ChEBI" id="CHEBI:29105"/>
        <label>3</label>
    </ligand>
</feature>
<dbReference type="PROSITE" id="PS51579">
    <property type="entry name" value="SAM_MT43_SUVAR39_3"/>
    <property type="match status" value="1"/>
</dbReference>
<feature type="binding site" evidence="18">
    <location>
        <begin position="325"/>
        <end position="326"/>
    </location>
    <ligand>
        <name>S-adenosyl-L-methionine</name>
        <dbReference type="ChEBI" id="CHEBI:59789"/>
    </ligand>
</feature>
<keyword evidence="8 17" id="KW-0479">Metal-binding</keyword>
<feature type="binding site" evidence="19">
    <location>
        <position position="188"/>
    </location>
    <ligand>
        <name>Zn(2+)</name>
        <dbReference type="ChEBI" id="CHEBI:29105"/>
        <label>1</label>
    </ligand>
</feature>
<comment type="catalytic activity">
    <reaction evidence="17">
        <text>L-lysyl(9)-[histone H3] + 3 S-adenosyl-L-methionine = N(6),N(6),N(6)-trimethyl-L-lysyl(9)-[histone H3] + 3 S-adenosyl-L-homocysteine + 3 H(+)</text>
        <dbReference type="Rhea" id="RHEA:60276"/>
        <dbReference type="Rhea" id="RHEA-COMP:15538"/>
        <dbReference type="Rhea" id="RHEA-COMP:15546"/>
        <dbReference type="ChEBI" id="CHEBI:15378"/>
        <dbReference type="ChEBI" id="CHEBI:29969"/>
        <dbReference type="ChEBI" id="CHEBI:57856"/>
        <dbReference type="ChEBI" id="CHEBI:59789"/>
        <dbReference type="ChEBI" id="CHEBI:61961"/>
        <dbReference type="EC" id="2.1.1.355"/>
    </reaction>
</comment>
<dbReference type="InterPro" id="IPR011381">
    <property type="entry name" value="H3-K9_MeTrfase_SUV39H1/2-like"/>
</dbReference>
<evidence type="ECO:0000256" key="10">
    <source>
        <dbReference type="ARBA" id="ARBA00022833"/>
    </source>
</evidence>
<evidence type="ECO:0000256" key="4">
    <source>
        <dbReference type="ARBA" id="ARBA00022491"/>
    </source>
</evidence>
<evidence type="ECO:0000256" key="2">
    <source>
        <dbReference type="ARBA" id="ARBA00004584"/>
    </source>
</evidence>
<dbReference type="PROSITE" id="PS50868">
    <property type="entry name" value="POST_SET"/>
    <property type="match status" value="1"/>
</dbReference>
<dbReference type="EMBL" id="BFAA01012539">
    <property type="protein sequence ID" value="GCB75738.1"/>
    <property type="molecule type" value="Genomic_DNA"/>
</dbReference>
<evidence type="ECO:0000256" key="8">
    <source>
        <dbReference type="ARBA" id="ARBA00022723"/>
    </source>
</evidence>
<feature type="binding site" evidence="19">
    <location>
        <position position="230"/>
    </location>
    <ligand>
        <name>Zn(2+)</name>
        <dbReference type="ChEBI" id="CHEBI:29105"/>
        <label>3</label>
    </ligand>
</feature>
<dbReference type="PANTHER" id="PTHR46223">
    <property type="entry name" value="HISTONE-LYSINE N-METHYLTRANSFERASE SUV39H"/>
    <property type="match status" value="1"/>
</dbReference>
<gene>
    <name evidence="24" type="ORF">scyTo_0018252</name>
</gene>
<proteinExistence type="inferred from homology"/>
<evidence type="ECO:0000256" key="12">
    <source>
        <dbReference type="ARBA" id="ARBA00023015"/>
    </source>
</evidence>
<evidence type="ECO:0000256" key="15">
    <source>
        <dbReference type="ARBA" id="ARBA00023306"/>
    </source>
</evidence>
<evidence type="ECO:0000256" key="1">
    <source>
        <dbReference type="ARBA" id="ARBA00004123"/>
    </source>
</evidence>
<feature type="binding site" evidence="19">
    <location>
        <position position="196"/>
    </location>
    <ligand>
        <name>Zn(2+)</name>
        <dbReference type="ChEBI" id="CHEBI:29105"/>
        <label>1</label>
    </ligand>
</feature>
<evidence type="ECO:0000256" key="13">
    <source>
        <dbReference type="ARBA" id="ARBA00023163"/>
    </source>
</evidence>
<protein>
    <recommendedName>
        <fullName evidence="17">Histone-lysine N-methyltransferase</fullName>
        <ecNumber evidence="17">2.1.1.355</ecNumber>
    </recommendedName>
</protein>
<dbReference type="InterPro" id="IPR016197">
    <property type="entry name" value="Chromo-like_dom_sf"/>
</dbReference>
<evidence type="ECO:0000256" key="3">
    <source>
        <dbReference type="ARBA" id="ARBA00022454"/>
    </source>
</evidence>
<keyword evidence="3" id="KW-0158">Chromosome</keyword>
<dbReference type="Pfam" id="PF05033">
    <property type="entry name" value="Pre-SET"/>
    <property type="match status" value="1"/>
</dbReference>
<dbReference type="GO" id="GO:0032259">
    <property type="term" value="P:methylation"/>
    <property type="evidence" value="ECO:0007669"/>
    <property type="project" value="UniProtKB-KW"/>
</dbReference>
<dbReference type="SMART" id="SM00508">
    <property type="entry name" value="PostSET"/>
    <property type="match status" value="1"/>
</dbReference>
<evidence type="ECO:0000256" key="16">
    <source>
        <dbReference type="ARBA" id="ARBA00023328"/>
    </source>
</evidence>
<dbReference type="Proteomes" id="UP000288216">
    <property type="component" value="Unassembled WGS sequence"/>
</dbReference>
<dbReference type="InterPro" id="IPR003616">
    <property type="entry name" value="Post-SET_dom"/>
</dbReference>
<keyword evidence="14 17" id="KW-0539">Nucleus</keyword>
<dbReference type="OrthoDB" id="308383at2759"/>
<name>A0A401PRI5_SCYTO</name>
<feature type="binding site" evidence="18">
    <location>
        <begin position="256"/>
        <end position="258"/>
    </location>
    <ligand>
        <name>S-adenosyl-L-methionine</name>
        <dbReference type="ChEBI" id="CHEBI:59789"/>
    </ligand>
</feature>
<feature type="domain" description="SET" evidence="21">
    <location>
        <begin position="245"/>
        <end position="368"/>
    </location>
</feature>
<dbReference type="GO" id="GO:0005634">
    <property type="term" value="C:nucleus"/>
    <property type="evidence" value="ECO:0007669"/>
    <property type="project" value="UniProtKB-SubCell"/>
</dbReference>
<dbReference type="AlphaFoldDB" id="A0A401PRI5"/>
<dbReference type="InterPro" id="IPR050973">
    <property type="entry name" value="H3K9_Histone-Lys_N-MTase"/>
</dbReference>
<feature type="domain" description="Pre-SET" evidence="22">
    <location>
        <begin position="184"/>
        <end position="242"/>
    </location>
</feature>
<evidence type="ECO:0000259" key="23">
    <source>
        <dbReference type="PROSITE" id="PS50868"/>
    </source>
</evidence>
<dbReference type="InterPro" id="IPR023779">
    <property type="entry name" value="Chromodomain_CS"/>
</dbReference>
<dbReference type="Gene3D" id="2.170.270.10">
    <property type="entry name" value="SET domain"/>
    <property type="match status" value="1"/>
</dbReference>
<keyword evidence="10 17" id="KW-0862">Zinc</keyword>
<feature type="binding site" evidence="19">
    <location>
        <position position="234"/>
    </location>
    <ligand>
        <name>Zn(2+)</name>
        <dbReference type="ChEBI" id="CHEBI:29105"/>
        <label>3</label>
    </ligand>
</feature>
<dbReference type="GO" id="GO:0008270">
    <property type="term" value="F:zinc ion binding"/>
    <property type="evidence" value="ECO:0007669"/>
    <property type="project" value="UniProtKB-UniRule"/>
</dbReference>
<dbReference type="GO" id="GO:0140949">
    <property type="term" value="F:histone H3K9 trimethyltransferase activity"/>
    <property type="evidence" value="ECO:0007669"/>
    <property type="project" value="UniProtKB-EC"/>
</dbReference>
<keyword evidence="5 17" id="KW-0489">Methyltransferase</keyword>
<sequence length="407" mass="46859">MAEPRGRWCVPCLASLEILQELCREEKLTCAVLGIDKINLQEYEVEYLCGYKKEKGQEYYLVKWKGWPESTNTWEPRRNLRCIGLVKQFRDDHSKFLAKVKAAKRLKLNNCADYKSTVAEYIVMKSKQRLALKRWEEELNRKKNHQGKILVENEVDFEPPPMDFHYINQYKPSLGINLNSDALVGCECLNCLEGKCCPEEAGAQFAYNAQRQLRIAPGKPIFECNSCCSCGPQCPNRVVQKGTQYDLCIFRTSNGRGWGIKTLQKIKKNCFVMEYVGEVITSEEAERRGKFYDSKGITYLFDLDYVEDEYTVDAARFGNISHFVNHSCDPNLQVYNVFIDSLDTRFPRIALFSTRSIKPGEELTFDYQMKGSGDVSITETSEVNSSPKRQRRIECKCGSISCRGYMN</sequence>
<reference evidence="24 25" key="1">
    <citation type="journal article" date="2018" name="Nat. Ecol. Evol.">
        <title>Shark genomes provide insights into elasmobranch evolution and the origin of vertebrates.</title>
        <authorList>
            <person name="Hara Y"/>
            <person name="Yamaguchi K"/>
            <person name="Onimaru K"/>
            <person name="Kadota M"/>
            <person name="Koyanagi M"/>
            <person name="Keeley SD"/>
            <person name="Tatsumi K"/>
            <person name="Tanaka K"/>
            <person name="Motone F"/>
            <person name="Kageyama Y"/>
            <person name="Nozu R"/>
            <person name="Adachi N"/>
            <person name="Nishimura O"/>
            <person name="Nakagawa R"/>
            <person name="Tanegashima C"/>
            <person name="Kiyatake I"/>
            <person name="Matsumoto R"/>
            <person name="Murakumo K"/>
            <person name="Nishida K"/>
            <person name="Terakita A"/>
            <person name="Kuratani S"/>
            <person name="Sato K"/>
            <person name="Hyodo S Kuraku.S."/>
        </authorList>
    </citation>
    <scope>NUCLEOTIDE SEQUENCE [LARGE SCALE GENOMIC DNA]</scope>
</reference>
<dbReference type="PROSITE" id="PS50013">
    <property type="entry name" value="CHROMO_2"/>
    <property type="match status" value="1"/>
</dbReference>
<comment type="subcellular location">
    <subcellularLocation>
        <location evidence="2">Chromosome</location>
        <location evidence="2">Centromere</location>
    </subcellularLocation>
    <subcellularLocation>
        <location evidence="1 17">Nucleus</location>
    </subcellularLocation>
</comment>
<feature type="domain" description="Post-SET" evidence="23">
    <location>
        <begin position="391"/>
        <end position="407"/>
    </location>
</feature>
<feature type="binding site" evidence="19">
    <location>
        <position position="395"/>
    </location>
    <ligand>
        <name>Zn(2+)</name>
        <dbReference type="ChEBI" id="CHEBI:29105"/>
        <label>4</label>
    </ligand>
</feature>
<dbReference type="PROSITE" id="PS00598">
    <property type="entry name" value="CHROMO_1"/>
    <property type="match status" value="1"/>
</dbReference>
<evidence type="ECO:0000256" key="6">
    <source>
        <dbReference type="ARBA" id="ARBA00022679"/>
    </source>
</evidence>
<dbReference type="InterPro" id="IPR023780">
    <property type="entry name" value="Chromo_domain"/>
</dbReference>
<feature type="binding site" evidence="19">
    <location>
        <position position="197"/>
    </location>
    <ligand>
        <name>Zn(2+)</name>
        <dbReference type="ChEBI" id="CHEBI:29105"/>
        <label>2</label>
    </ligand>
</feature>
<dbReference type="EC" id="2.1.1.355" evidence="17"/>
<keyword evidence="15" id="KW-0131">Cell cycle</keyword>
<dbReference type="Gene3D" id="2.40.50.40">
    <property type="match status" value="1"/>
</dbReference>
<evidence type="ECO:0000256" key="17">
    <source>
        <dbReference type="PIRNR" id="PIRNR009343"/>
    </source>
</evidence>
<keyword evidence="6 17" id="KW-0808">Transferase</keyword>
<dbReference type="PIRSF" id="PIRSF009343">
    <property type="entry name" value="SUV39_SET"/>
    <property type="match status" value="1"/>
</dbReference>
<evidence type="ECO:0000256" key="19">
    <source>
        <dbReference type="PIRSR" id="PIRSR009343-2"/>
    </source>
</evidence>
<keyword evidence="25" id="KW-1185">Reference proteome</keyword>
<dbReference type="PROSITE" id="PS50867">
    <property type="entry name" value="PRE_SET"/>
    <property type="match status" value="1"/>
</dbReference>
<evidence type="ECO:0000259" key="22">
    <source>
        <dbReference type="PROSITE" id="PS50867"/>
    </source>
</evidence>
<evidence type="ECO:0000256" key="14">
    <source>
        <dbReference type="ARBA" id="ARBA00023242"/>
    </source>
</evidence>
<dbReference type="PROSITE" id="PS50280">
    <property type="entry name" value="SET"/>
    <property type="match status" value="1"/>
</dbReference>
<evidence type="ECO:0000256" key="18">
    <source>
        <dbReference type="PIRSR" id="PIRSR009343-1"/>
    </source>
</evidence>
<dbReference type="STRING" id="75743.A0A401PRI5"/>
<feature type="binding site" evidence="19">
    <location>
        <position position="191"/>
    </location>
    <ligand>
        <name>Zn(2+)</name>
        <dbReference type="ChEBI" id="CHEBI:29105"/>
        <label>3</label>
    </ligand>
</feature>
<keyword evidence="13" id="KW-0804">Transcription</keyword>
<dbReference type="Pfam" id="PF00385">
    <property type="entry name" value="Chromo"/>
    <property type="match status" value="1"/>
</dbReference>
<dbReference type="SMART" id="SM00298">
    <property type="entry name" value="CHROMO"/>
    <property type="match status" value="1"/>
</dbReference>
<dbReference type="InterPro" id="IPR007728">
    <property type="entry name" value="Pre-SET_dom"/>
</dbReference>
<evidence type="ECO:0000313" key="24">
    <source>
        <dbReference type="EMBL" id="GCB75738.1"/>
    </source>
</evidence>
<keyword evidence="11 17" id="KW-0156">Chromatin regulator</keyword>
<feature type="binding site" evidence="18">
    <location>
        <position position="396"/>
    </location>
    <ligand>
        <name>S-adenosyl-L-methionine</name>
        <dbReference type="ChEBI" id="CHEBI:59789"/>
    </ligand>
</feature>
<evidence type="ECO:0000256" key="11">
    <source>
        <dbReference type="ARBA" id="ARBA00022853"/>
    </source>
</evidence>
<feature type="domain" description="Chromo" evidence="20">
    <location>
        <begin position="43"/>
        <end position="101"/>
    </location>
</feature>
<dbReference type="GO" id="GO:0030154">
    <property type="term" value="P:cell differentiation"/>
    <property type="evidence" value="ECO:0007669"/>
    <property type="project" value="UniProtKB-KW"/>
</dbReference>
<evidence type="ECO:0000256" key="5">
    <source>
        <dbReference type="ARBA" id="ARBA00022603"/>
    </source>
</evidence>
<dbReference type="InterPro" id="IPR046341">
    <property type="entry name" value="SET_dom_sf"/>
</dbReference>
<dbReference type="OMA" id="YESNEFT"/>
<feature type="binding site" evidence="19">
    <location>
        <position position="328"/>
    </location>
    <ligand>
        <name>Zn(2+)</name>
        <dbReference type="ChEBI" id="CHEBI:29105"/>
        <label>4</label>
    </ligand>
</feature>
<dbReference type="PANTHER" id="PTHR46223:SF2">
    <property type="entry name" value="HISTONE-LYSINE N-METHYLTRANSFERASE SUV39H2"/>
    <property type="match status" value="1"/>
</dbReference>
<evidence type="ECO:0000259" key="20">
    <source>
        <dbReference type="PROSITE" id="PS50013"/>
    </source>
</evidence>
<evidence type="ECO:0000256" key="7">
    <source>
        <dbReference type="ARBA" id="ARBA00022691"/>
    </source>
</evidence>
<comment type="caution">
    <text evidence="24">The sequence shown here is derived from an EMBL/GenBank/DDBJ whole genome shotgun (WGS) entry which is preliminary data.</text>
</comment>
<keyword evidence="9" id="KW-0221">Differentiation</keyword>
<dbReference type="FunFam" id="2.170.270.10:FF:000008">
    <property type="entry name" value="Histone-lysine N-methyltransferase"/>
    <property type="match status" value="1"/>
</dbReference>
<keyword evidence="16" id="KW-0137">Centromere</keyword>
<dbReference type="SMART" id="SM00468">
    <property type="entry name" value="PreSET"/>
    <property type="match status" value="1"/>
</dbReference>
<dbReference type="SMART" id="SM00317">
    <property type="entry name" value="SET"/>
    <property type="match status" value="1"/>
</dbReference>
<organism evidence="24 25">
    <name type="scientific">Scyliorhinus torazame</name>
    <name type="common">Cloudy catshark</name>
    <name type="synonym">Catulus torazame</name>
    <dbReference type="NCBI Taxonomy" id="75743"/>
    <lineage>
        <taxon>Eukaryota</taxon>
        <taxon>Metazoa</taxon>
        <taxon>Chordata</taxon>
        <taxon>Craniata</taxon>
        <taxon>Vertebrata</taxon>
        <taxon>Chondrichthyes</taxon>
        <taxon>Elasmobranchii</taxon>
        <taxon>Galeomorphii</taxon>
        <taxon>Galeoidea</taxon>
        <taxon>Carcharhiniformes</taxon>
        <taxon>Scyliorhinidae</taxon>
        <taxon>Scyliorhinus</taxon>
    </lineage>
</organism>
<dbReference type="GO" id="GO:0000775">
    <property type="term" value="C:chromosome, centromeric region"/>
    <property type="evidence" value="ECO:0007669"/>
    <property type="project" value="UniProtKB-SubCell"/>
</dbReference>
<dbReference type="InterPro" id="IPR001214">
    <property type="entry name" value="SET_dom"/>
</dbReference>
<keyword evidence="4" id="KW-0678">Repressor</keyword>
<feature type="binding site" evidence="19">
    <location>
        <position position="228"/>
    </location>
    <ligand>
        <name>Zn(2+)</name>
        <dbReference type="ChEBI" id="CHEBI:29105"/>
        <label>2</label>
    </ligand>
</feature>
<evidence type="ECO:0000256" key="9">
    <source>
        <dbReference type="ARBA" id="ARBA00022782"/>
    </source>
</evidence>
<dbReference type="InterPro" id="IPR000953">
    <property type="entry name" value="Chromo/chromo_shadow_dom"/>
</dbReference>
<dbReference type="SUPFAM" id="SSF54160">
    <property type="entry name" value="Chromo domain-like"/>
    <property type="match status" value="1"/>
</dbReference>
<keyword evidence="7 17" id="KW-0949">S-adenosyl-L-methionine</keyword>
<feature type="binding site" evidence="19">
    <location>
        <position position="186"/>
    </location>
    <ligand>
        <name>Zn(2+)</name>
        <dbReference type="ChEBI" id="CHEBI:29105"/>
        <label>1</label>
    </ligand>
</feature>
<feature type="binding site" evidence="19">
    <location>
        <position position="186"/>
    </location>
    <ligand>
        <name>Zn(2+)</name>
        <dbReference type="ChEBI" id="CHEBI:29105"/>
        <label>2</label>
    </ligand>
</feature>
<accession>A0A401PRI5</accession>
<feature type="binding site" evidence="18">
    <location>
        <position position="367"/>
    </location>
    <ligand>
        <name>S-adenosyl-L-methionine</name>
        <dbReference type="ChEBI" id="CHEBI:59789"/>
    </ligand>
</feature>
<dbReference type="CDD" id="cd18639">
    <property type="entry name" value="CD_SUV39H1_like"/>
    <property type="match status" value="1"/>
</dbReference>
<comment type="similarity">
    <text evidence="17">Belongs to the class V-like SAM-binding methyltransferase superfamily. Histone-lysine methyltransferase family. Suvar3-9 subfamily.</text>
</comment>
<keyword evidence="12" id="KW-0805">Transcription regulation</keyword>
<feature type="binding site" evidence="19">
    <location>
        <position position="397"/>
    </location>
    <ligand>
        <name>Zn(2+)</name>
        <dbReference type="ChEBI" id="CHEBI:29105"/>
        <label>4</label>
    </ligand>
</feature>
<dbReference type="SUPFAM" id="SSF82199">
    <property type="entry name" value="SET domain"/>
    <property type="match status" value="1"/>
</dbReference>